<dbReference type="OMA" id="ASARFIC"/>
<dbReference type="GO" id="GO:0005886">
    <property type="term" value="C:plasma membrane"/>
    <property type="evidence" value="ECO:0007669"/>
    <property type="project" value="UniProtKB-SubCell"/>
</dbReference>
<evidence type="ECO:0000256" key="15">
    <source>
        <dbReference type="SAM" id="MobiDB-lite"/>
    </source>
</evidence>
<dbReference type="InterPro" id="IPR020422">
    <property type="entry name" value="TYR_PHOSPHATASE_DUAL_dom"/>
</dbReference>
<comment type="catalytic activity">
    <reaction evidence="12">
        <text>O-phospho-L-threonyl-[protein] + H2O = L-threonyl-[protein] + phosphate</text>
        <dbReference type="Rhea" id="RHEA:47004"/>
        <dbReference type="Rhea" id="RHEA-COMP:11060"/>
        <dbReference type="Rhea" id="RHEA-COMP:11605"/>
        <dbReference type="ChEBI" id="CHEBI:15377"/>
        <dbReference type="ChEBI" id="CHEBI:30013"/>
        <dbReference type="ChEBI" id="CHEBI:43474"/>
        <dbReference type="ChEBI" id="CHEBI:61977"/>
        <dbReference type="EC" id="3.1.3.16"/>
    </reaction>
</comment>
<evidence type="ECO:0000256" key="7">
    <source>
        <dbReference type="ARBA" id="ARBA00022801"/>
    </source>
</evidence>
<evidence type="ECO:0000256" key="14">
    <source>
        <dbReference type="ARBA" id="ARBA00068799"/>
    </source>
</evidence>
<name>A0A087T1U7_STEMI</name>
<proteinExistence type="inferred from homology"/>
<feature type="non-terminal residue" evidence="18">
    <location>
        <position position="228"/>
    </location>
</feature>
<dbReference type="InterPro" id="IPR000387">
    <property type="entry name" value="Tyr_Pase_dom"/>
</dbReference>
<evidence type="ECO:0000259" key="17">
    <source>
        <dbReference type="PROSITE" id="PS50056"/>
    </source>
</evidence>
<keyword evidence="10" id="KW-0449">Lipoprotein</keyword>
<evidence type="ECO:0000256" key="10">
    <source>
        <dbReference type="ARBA" id="ARBA00023288"/>
    </source>
</evidence>
<dbReference type="Pfam" id="PF00782">
    <property type="entry name" value="DSPc"/>
    <property type="match status" value="1"/>
</dbReference>
<gene>
    <name evidence="18" type="ORF">X975_06577</name>
</gene>
<evidence type="ECO:0000313" key="19">
    <source>
        <dbReference type="Proteomes" id="UP000054359"/>
    </source>
</evidence>
<sequence length="228" mass="25256">MGNGMNKVLPGLYLGSFRDGKDSEQLRANEITHIISIHDTAKEIVEDKQYLCIRVPDSPEENLSRYFPKCNDFIHQARTTGGNVLIHCLAGVSRSATIAAAYIMSVTSLSCKDALKVVRGARNIANPNYGFHSQLKEFEAYVLTMERKRLKVRYPKFDITRDEEECAKMISIYHSSSLPLLSSASANTLAPKPSTSRSSTSSAASSPASSPVHRQKKKRSFSSSPRRN</sequence>
<comment type="catalytic activity">
    <reaction evidence="11">
        <text>O-phospho-L-seryl-[protein] + H2O = L-seryl-[protein] + phosphate</text>
        <dbReference type="Rhea" id="RHEA:20629"/>
        <dbReference type="Rhea" id="RHEA-COMP:9863"/>
        <dbReference type="Rhea" id="RHEA-COMP:11604"/>
        <dbReference type="ChEBI" id="CHEBI:15377"/>
        <dbReference type="ChEBI" id="CHEBI:29999"/>
        <dbReference type="ChEBI" id="CHEBI:43474"/>
        <dbReference type="ChEBI" id="CHEBI:83421"/>
        <dbReference type="EC" id="3.1.3.16"/>
    </reaction>
</comment>
<dbReference type="InterPro" id="IPR029021">
    <property type="entry name" value="Prot-tyrosine_phosphatase-like"/>
</dbReference>
<evidence type="ECO:0000256" key="12">
    <source>
        <dbReference type="ARBA" id="ARBA00048336"/>
    </source>
</evidence>
<feature type="domain" description="Tyrosine specific protein phosphatases" evidence="17">
    <location>
        <begin position="64"/>
        <end position="122"/>
    </location>
</feature>
<evidence type="ECO:0000256" key="1">
    <source>
        <dbReference type="ARBA" id="ARBA00004342"/>
    </source>
</evidence>
<dbReference type="GO" id="GO:0004722">
    <property type="term" value="F:protein serine/threonine phosphatase activity"/>
    <property type="evidence" value="ECO:0007669"/>
    <property type="project" value="UniProtKB-EC"/>
</dbReference>
<keyword evidence="6" id="KW-0519">Myristate</keyword>
<dbReference type="PANTHER" id="PTHR45948:SF2">
    <property type="entry name" value="DUAL SPECIFICITY PROTEIN PHOSPHATASE"/>
    <property type="match status" value="1"/>
</dbReference>
<dbReference type="InterPro" id="IPR000340">
    <property type="entry name" value="Dual-sp_phosphatase_cat-dom"/>
</dbReference>
<feature type="domain" description="Tyrosine-protein phosphatase" evidence="16">
    <location>
        <begin position="4"/>
        <end position="144"/>
    </location>
</feature>
<dbReference type="PROSITE" id="PS50056">
    <property type="entry name" value="TYR_PHOSPHATASE_2"/>
    <property type="match status" value="1"/>
</dbReference>
<dbReference type="Proteomes" id="UP000054359">
    <property type="component" value="Unassembled WGS sequence"/>
</dbReference>
<dbReference type="STRING" id="407821.A0A087T1U7"/>
<dbReference type="EC" id="3.1.3.16" evidence="4"/>
<feature type="compositionally biased region" description="Low complexity" evidence="15">
    <location>
        <begin position="186"/>
        <end position="211"/>
    </location>
</feature>
<dbReference type="GO" id="GO:0007165">
    <property type="term" value="P:signal transduction"/>
    <property type="evidence" value="ECO:0007669"/>
    <property type="project" value="TreeGrafter"/>
</dbReference>
<dbReference type="FunFam" id="3.90.190.10:FF:000052">
    <property type="entry name" value="Dual specificity phosphatase 15"/>
    <property type="match status" value="1"/>
</dbReference>
<keyword evidence="9" id="KW-0472">Membrane</keyword>
<comment type="subcellular location">
    <subcellularLocation>
        <location evidence="1">Cell membrane</location>
        <topology evidence="1">Lipid-anchor</topology>
        <orientation evidence="1">Cytoplasmic side</orientation>
    </subcellularLocation>
</comment>
<accession>A0A087T1U7</accession>
<evidence type="ECO:0000313" key="18">
    <source>
        <dbReference type="EMBL" id="KFM59086.1"/>
    </source>
</evidence>
<evidence type="ECO:0000256" key="8">
    <source>
        <dbReference type="ARBA" id="ARBA00022912"/>
    </source>
</evidence>
<keyword evidence="8" id="KW-0904">Protein phosphatase</keyword>
<evidence type="ECO:0000256" key="11">
    <source>
        <dbReference type="ARBA" id="ARBA00047761"/>
    </source>
</evidence>
<dbReference type="PRINTS" id="PR01908">
    <property type="entry name" value="ADSPHPHTASE"/>
</dbReference>
<dbReference type="SMART" id="SM00195">
    <property type="entry name" value="DSPc"/>
    <property type="match status" value="1"/>
</dbReference>
<dbReference type="AlphaFoldDB" id="A0A087T1U7"/>
<evidence type="ECO:0000256" key="5">
    <source>
        <dbReference type="ARBA" id="ARBA00022475"/>
    </source>
</evidence>
<feature type="compositionally biased region" description="Basic residues" evidence="15">
    <location>
        <begin position="213"/>
        <end position="228"/>
    </location>
</feature>
<dbReference type="PROSITE" id="PS50054">
    <property type="entry name" value="TYR_PHOSPHATASE_DUAL"/>
    <property type="match status" value="1"/>
</dbReference>
<feature type="region of interest" description="Disordered" evidence="15">
    <location>
        <begin position="186"/>
        <end position="228"/>
    </location>
</feature>
<dbReference type="GO" id="GO:0004725">
    <property type="term" value="F:protein tyrosine phosphatase activity"/>
    <property type="evidence" value="ECO:0007669"/>
    <property type="project" value="UniProtKB-EC"/>
</dbReference>
<comment type="similarity">
    <text evidence="2">Belongs to the protein-tyrosine phosphatase family. Non-receptor class dual specificity subfamily.</text>
</comment>
<evidence type="ECO:0000256" key="2">
    <source>
        <dbReference type="ARBA" id="ARBA00008601"/>
    </source>
</evidence>
<dbReference type="InterPro" id="IPR016130">
    <property type="entry name" value="Tyr_Pase_AS"/>
</dbReference>
<reference evidence="18 19" key="1">
    <citation type="submission" date="2013-11" db="EMBL/GenBank/DDBJ databases">
        <title>Genome sequencing of Stegodyphus mimosarum.</title>
        <authorList>
            <person name="Bechsgaard J."/>
        </authorList>
    </citation>
    <scope>NUCLEOTIDE SEQUENCE [LARGE SCALE GENOMIC DNA]</scope>
</reference>
<comment type="catalytic activity">
    <reaction evidence="13">
        <text>O-phospho-L-tyrosyl-[protein] + H2O = L-tyrosyl-[protein] + phosphate</text>
        <dbReference type="Rhea" id="RHEA:10684"/>
        <dbReference type="Rhea" id="RHEA-COMP:10136"/>
        <dbReference type="Rhea" id="RHEA-COMP:20101"/>
        <dbReference type="ChEBI" id="CHEBI:15377"/>
        <dbReference type="ChEBI" id="CHEBI:43474"/>
        <dbReference type="ChEBI" id="CHEBI:46858"/>
        <dbReference type="ChEBI" id="CHEBI:61978"/>
        <dbReference type="EC" id="3.1.3.48"/>
    </reaction>
</comment>
<evidence type="ECO:0000256" key="9">
    <source>
        <dbReference type="ARBA" id="ARBA00023136"/>
    </source>
</evidence>
<evidence type="ECO:0000256" key="13">
    <source>
        <dbReference type="ARBA" id="ARBA00051722"/>
    </source>
</evidence>
<dbReference type="EMBL" id="KK113013">
    <property type="protein sequence ID" value="KFM59086.1"/>
    <property type="molecule type" value="Genomic_DNA"/>
</dbReference>
<evidence type="ECO:0000256" key="3">
    <source>
        <dbReference type="ARBA" id="ARBA00013064"/>
    </source>
</evidence>
<dbReference type="PANTHER" id="PTHR45948">
    <property type="entry name" value="DUAL SPECIFICITY PROTEIN PHOSPHATASE DDB_G0269404-RELATED"/>
    <property type="match status" value="1"/>
</dbReference>
<dbReference type="OrthoDB" id="9979246at2759"/>
<keyword evidence="5" id="KW-1003">Cell membrane</keyword>
<organism evidence="18 19">
    <name type="scientific">Stegodyphus mimosarum</name>
    <name type="common">African social velvet spider</name>
    <dbReference type="NCBI Taxonomy" id="407821"/>
    <lineage>
        <taxon>Eukaryota</taxon>
        <taxon>Metazoa</taxon>
        <taxon>Ecdysozoa</taxon>
        <taxon>Arthropoda</taxon>
        <taxon>Chelicerata</taxon>
        <taxon>Arachnida</taxon>
        <taxon>Araneae</taxon>
        <taxon>Araneomorphae</taxon>
        <taxon>Entelegynae</taxon>
        <taxon>Eresoidea</taxon>
        <taxon>Eresidae</taxon>
        <taxon>Stegodyphus</taxon>
    </lineage>
</organism>
<dbReference type="SUPFAM" id="SSF52799">
    <property type="entry name" value="(Phosphotyrosine protein) phosphatases II"/>
    <property type="match status" value="1"/>
</dbReference>
<dbReference type="Gene3D" id="3.90.190.10">
    <property type="entry name" value="Protein tyrosine phosphatase superfamily"/>
    <property type="match status" value="1"/>
</dbReference>
<keyword evidence="19" id="KW-1185">Reference proteome</keyword>
<protein>
    <recommendedName>
        <fullName evidence="14">Dual specificity protein phosphatase 15</fullName>
        <ecNumber evidence="4">3.1.3.16</ecNumber>
        <ecNumber evidence="3">3.1.3.48</ecNumber>
    </recommendedName>
</protein>
<evidence type="ECO:0000256" key="6">
    <source>
        <dbReference type="ARBA" id="ARBA00022707"/>
    </source>
</evidence>
<evidence type="ECO:0000259" key="16">
    <source>
        <dbReference type="PROSITE" id="PS50054"/>
    </source>
</evidence>
<dbReference type="PROSITE" id="PS00383">
    <property type="entry name" value="TYR_PHOSPHATASE_1"/>
    <property type="match status" value="1"/>
</dbReference>
<dbReference type="EC" id="3.1.3.48" evidence="3"/>
<dbReference type="GO" id="GO:0005829">
    <property type="term" value="C:cytosol"/>
    <property type="evidence" value="ECO:0007669"/>
    <property type="project" value="TreeGrafter"/>
</dbReference>
<keyword evidence="7" id="KW-0378">Hydrolase</keyword>
<evidence type="ECO:0000256" key="4">
    <source>
        <dbReference type="ARBA" id="ARBA00013081"/>
    </source>
</evidence>